<keyword evidence="5" id="KW-1185">Reference proteome</keyword>
<dbReference type="GO" id="GO:0016787">
    <property type="term" value="F:hydrolase activity"/>
    <property type="evidence" value="ECO:0007669"/>
    <property type="project" value="UniProtKB-KW"/>
</dbReference>
<dbReference type="InterPro" id="IPR036514">
    <property type="entry name" value="SGNH_hydro_sf"/>
</dbReference>
<evidence type="ECO:0000256" key="1">
    <source>
        <dbReference type="SAM" id="MobiDB-lite"/>
    </source>
</evidence>
<reference evidence="4" key="1">
    <citation type="submission" date="2023-03" db="EMBL/GenBank/DDBJ databases">
        <title>Andean soil-derived lignocellulolytic bacterial consortium as a source of novel taxa and putative plastic-active enzymes.</title>
        <authorList>
            <person name="Diaz-Garcia L."/>
            <person name="Chuvochina M."/>
            <person name="Feuerriegel G."/>
            <person name="Bunk B."/>
            <person name="Sproer C."/>
            <person name="Streit W.R."/>
            <person name="Rodriguez L.M."/>
            <person name="Overmann J."/>
            <person name="Jimenez D.J."/>
        </authorList>
    </citation>
    <scope>NUCLEOTIDE SEQUENCE</scope>
    <source>
        <strain evidence="4">MAG 2441</strain>
    </source>
</reference>
<evidence type="ECO:0000259" key="3">
    <source>
        <dbReference type="Pfam" id="PF13472"/>
    </source>
</evidence>
<name>A0AA95F0M7_9BACL</name>
<feature type="chain" id="PRO_5041643562" evidence="2">
    <location>
        <begin position="27"/>
        <end position="431"/>
    </location>
</feature>
<accession>A0AA95F0M7</accession>
<dbReference type="CDD" id="cd00229">
    <property type="entry name" value="SGNH_hydrolase"/>
    <property type="match status" value="1"/>
</dbReference>
<evidence type="ECO:0000256" key="2">
    <source>
        <dbReference type="SAM" id="SignalP"/>
    </source>
</evidence>
<protein>
    <submittedName>
        <fullName evidence="4">SGNH/GDSL hydrolase family protein</fullName>
    </submittedName>
</protein>
<proteinExistence type="predicted"/>
<keyword evidence="2" id="KW-0732">Signal</keyword>
<dbReference type="PANTHER" id="PTHR34407:SF1">
    <property type="entry name" value="SGNH HYDROLASE-TYPE ESTERASE DOMAIN-CONTAINING PROTEIN"/>
    <property type="match status" value="1"/>
</dbReference>
<feature type="domain" description="SGNH hydrolase-type esterase" evidence="3">
    <location>
        <begin position="104"/>
        <end position="267"/>
    </location>
</feature>
<feature type="compositionally biased region" description="Low complexity" evidence="1">
    <location>
        <begin position="24"/>
        <end position="56"/>
    </location>
</feature>
<gene>
    <name evidence="4" type="ORF">P0Y55_05515</name>
</gene>
<dbReference type="PROSITE" id="PS51257">
    <property type="entry name" value="PROKAR_LIPOPROTEIN"/>
    <property type="match status" value="1"/>
</dbReference>
<dbReference type="PANTHER" id="PTHR34407">
    <property type="entry name" value="EXPRESSED PROTEIN"/>
    <property type="match status" value="1"/>
</dbReference>
<evidence type="ECO:0000313" key="5">
    <source>
        <dbReference type="Proteomes" id="UP001178662"/>
    </source>
</evidence>
<keyword evidence="4" id="KW-0378">Hydrolase</keyword>
<dbReference type="SUPFAM" id="SSF52266">
    <property type="entry name" value="SGNH hydrolase"/>
    <property type="match status" value="1"/>
</dbReference>
<organism evidence="4 5">
    <name type="scientific">Candidatus Cohnella colombiensis</name>
    <dbReference type="NCBI Taxonomy" id="3121368"/>
    <lineage>
        <taxon>Bacteria</taxon>
        <taxon>Bacillati</taxon>
        <taxon>Bacillota</taxon>
        <taxon>Bacilli</taxon>
        <taxon>Bacillales</taxon>
        <taxon>Paenibacillaceae</taxon>
        <taxon>Cohnella</taxon>
    </lineage>
</organism>
<sequence>MRLKRNVFVIGLIVSMLLTSCNSKPASSPSAQGASSPTSSATEEGSATSENAATASYDGGTETPESTDPETVYYHRSIMNEGNPARIAAAMKKAIAGEPVTIGVIGGSITFGNAASDTNTKSWAALMKDWWVEKFPQAQITFVNAGIGATGSLYGVHRVDRDLLGAKPDFVVVEYSVNDMGVSSATETYEGLVRKILQSDNRPGVLNLDMMNSTGSSWGSHFVEVNKNYQLPMVSYREAVWPKVQDGELKWSELAPDDVHPNDNGHAMTADLIIHYLNDVLEKVDAIAAPDYSLPSPITANGYERSAIYNNLNLTATSNGGWQPYSYQGLWGDGWMATEKGEPLVLEVTGGYVTINYAKFTLKDRGAKAYVMIDDQTRVDFTANFNGGWGDYMETKILLSDSGSGKHKLAFFYDDEPYGEFRLVSVMVANQ</sequence>
<dbReference type="AlphaFoldDB" id="A0AA95F0M7"/>
<feature type="signal peptide" evidence="2">
    <location>
        <begin position="1"/>
        <end position="26"/>
    </location>
</feature>
<dbReference type="Gene3D" id="3.40.50.1110">
    <property type="entry name" value="SGNH hydrolase"/>
    <property type="match status" value="1"/>
</dbReference>
<dbReference type="Pfam" id="PF13472">
    <property type="entry name" value="Lipase_GDSL_2"/>
    <property type="match status" value="1"/>
</dbReference>
<dbReference type="Proteomes" id="UP001178662">
    <property type="component" value="Chromosome"/>
</dbReference>
<dbReference type="EMBL" id="CP119317">
    <property type="protein sequence ID" value="WEK55512.1"/>
    <property type="molecule type" value="Genomic_DNA"/>
</dbReference>
<dbReference type="InterPro" id="IPR013830">
    <property type="entry name" value="SGNH_hydro"/>
</dbReference>
<feature type="region of interest" description="Disordered" evidence="1">
    <location>
        <begin position="24"/>
        <end position="68"/>
    </location>
</feature>
<evidence type="ECO:0000313" key="4">
    <source>
        <dbReference type="EMBL" id="WEK55512.1"/>
    </source>
</evidence>